<dbReference type="SUPFAM" id="SSF110857">
    <property type="entry name" value="Gamma-glutamyl cyclotransferase-like"/>
    <property type="match status" value="1"/>
</dbReference>
<dbReference type="Pfam" id="PF13772">
    <property type="entry name" value="AIG2_2"/>
    <property type="match status" value="1"/>
</dbReference>
<dbReference type="PANTHER" id="PTHR12935:SF0">
    <property type="entry name" value="GAMMA-GLUTAMYLCYCLOTRANSFERASE"/>
    <property type="match status" value="1"/>
</dbReference>
<dbReference type="AlphaFoldDB" id="A0A517YKP7"/>
<dbReference type="OrthoDB" id="158990at2"/>
<accession>A0A517YKP7</accession>
<dbReference type="RefSeq" id="WP_145096864.1">
    <property type="nucleotide sequence ID" value="NZ_CP036274.1"/>
</dbReference>
<gene>
    <name evidence="4" type="ORF">ETAA8_59550</name>
</gene>
<dbReference type="CDD" id="cd06661">
    <property type="entry name" value="GGCT_like"/>
    <property type="match status" value="1"/>
</dbReference>
<dbReference type="InterPro" id="IPR013024">
    <property type="entry name" value="GGCT-like"/>
</dbReference>
<sequence>MERDQWYFAYGSNLHRGQLSRRIKLSFDAADTFQRAYLPNYQLAFNMRGEDGEFYANIVWPGSGVHGVLYRCDLEAFKKLDAYETGYDRREVVVTNEQQEPITAWVYLSRLENIAPGSRPNTTYLQTILKGAREHGLPAEHIQAIELLAWG</sequence>
<dbReference type="InterPro" id="IPR036568">
    <property type="entry name" value="GGCT-like_sf"/>
</dbReference>
<evidence type="ECO:0000256" key="2">
    <source>
        <dbReference type="PIRSR" id="PIRSR617939-1"/>
    </source>
</evidence>
<evidence type="ECO:0000256" key="3">
    <source>
        <dbReference type="PIRSR" id="PIRSR617939-2"/>
    </source>
</evidence>
<name>A0A517YKP7_9BACT</name>
<reference evidence="4 5" key="1">
    <citation type="submission" date="2019-02" db="EMBL/GenBank/DDBJ databases">
        <title>Deep-cultivation of Planctomycetes and their phenomic and genomic characterization uncovers novel biology.</title>
        <authorList>
            <person name="Wiegand S."/>
            <person name="Jogler M."/>
            <person name="Boedeker C."/>
            <person name="Pinto D."/>
            <person name="Vollmers J."/>
            <person name="Rivas-Marin E."/>
            <person name="Kohn T."/>
            <person name="Peeters S.H."/>
            <person name="Heuer A."/>
            <person name="Rast P."/>
            <person name="Oberbeckmann S."/>
            <person name="Bunk B."/>
            <person name="Jeske O."/>
            <person name="Meyerdierks A."/>
            <person name="Storesund J.E."/>
            <person name="Kallscheuer N."/>
            <person name="Luecker S."/>
            <person name="Lage O.M."/>
            <person name="Pohl T."/>
            <person name="Merkel B.J."/>
            <person name="Hornburger P."/>
            <person name="Mueller R.-W."/>
            <person name="Bruemmer F."/>
            <person name="Labrenz M."/>
            <person name="Spormann A.M."/>
            <person name="Op den Camp H."/>
            <person name="Overmann J."/>
            <person name="Amann R."/>
            <person name="Jetten M.S.M."/>
            <person name="Mascher T."/>
            <person name="Medema M.H."/>
            <person name="Devos D.P."/>
            <person name="Kaster A.-K."/>
            <person name="Ovreas L."/>
            <person name="Rohde M."/>
            <person name="Galperin M.Y."/>
            <person name="Jogler C."/>
        </authorList>
    </citation>
    <scope>NUCLEOTIDE SEQUENCE [LARGE SCALE GENOMIC DNA]</scope>
    <source>
        <strain evidence="4 5">ETA_A8</strain>
    </source>
</reference>
<dbReference type="PANTHER" id="PTHR12935">
    <property type="entry name" value="GAMMA-GLUTAMYLCYCLOTRANSFERASE"/>
    <property type="match status" value="1"/>
</dbReference>
<dbReference type="GO" id="GO:0003839">
    <property type="term" value="F:gamma-glutamylcyclotransferase activity"/>
    <property type="evidence" value="ECO:0007669"/>
    <property type="project" value="InterPro"/>
</dbReference>
<dbReference type="Proteomes" id="UP000315017">
    <property type="component" value="Chromosome"/>
</dbReference>
<evidence type="ECO:0000313" key="4">
    <source>
        <dbReference type="EMBL" id="QDU30806.1"/>
    </source>
</evidence>
<dbReference type="InterPro" id="IPR017939">
    <property type="entry name" value="G-Glutamylcylcotransferase"/>
</dbReference>
<dbReference type="KEGG" id="aagg:ETAA8_59550"/>
<feature type="binding site" evidence="3">
    <location>
        <position position="124"/>
    </location>
    <ligand>
        <name>substrate</name>
    </ligand>
</feature>
<protein>
    <submittedName>
        <fullName evidence="4">AIG2-like family protein</fullName>
    </submittedName>
</protein>
<keyword evidence="1" id="KW-0456">Lyase</keyword>
<feature type="binding site" evidence="3">
    <location>
        <begin position="7"/>
        <end position="12"/>
    </location>
    <ligand>
        <name>substrate</name>
    </ligand>
</feature>
<dbReference type="Gene3D" id="3.10.490.10">
    <property type="entry name" value="Gamma-glutamyl cyclotransferase-like"/>
    <property type="match status" value="1"/>
</dbReference>
<organism evidence="4 5">
    <name type="scientific">Anatilimnocola aggregata</name>
    <dbReference type="NCBI Taxonomy" id="2528021"/>
    <lineage>
        <taxon>Bacteria</taxon>
        <taxon>Pseudomonadati</taxon>
        <taxon>Planctomycetota</taxon>
        <taxon>Planctomycetia</taxon>
        <taxon>Pirellulales</taxon>
        <taxon>Pirellulaceae</taxon>
        <taxon>Anatilimnocola</taxon>
    </lineage>
</organism>
<feature type="active site" description="Proton acceptor" evidence="2">
    <location>
        <position position="84"/>
    </location>
</feature>
<evidence type="ECO:0000256" key="1">
    <source>
        <dbReference type="ARBA" id="ARBA00023239"/>
    </source>
</evidence>
<dbReference type="EMBL" id="CP036274">
    <property type="protein sequence ID" value="QDU30806.1"/>
    <property type="molecule type" value="Genomic_DNA"/>
</dbReference>
<proteinExistence type="predicted"/>
<evidence type="ECO:0000313" key="5">
    <source>
        <dbReference type="Proteomes" id="UP000315017"/>
    </source>
</evidence>
<keyword evidence="5" id="KW-1185">Reference proteome</keyword>